<dbReference type="Proteomes" id="UP000789941">
    <property type="component" value="Unassembled WGS sequence"/>
</dbReference>
<dbReference type="GO" id="GO:0000028">
    <property type="term" value="P:ribosomal small subunit assembly"/>
    <property type="evidence" value="ECO:0007669"/>
    <property type="project" value="TreeGrafter"/>
</dbReference>
<evidence type="ECO:0000256" key="5">
    <source>
        <dbReference type="RuleBase" id="RU003485"/>
    </source>
</evidence>
<comment type="function">
    <text evidence="4">Protein S19 forms a complex with S13 that binds strongly to the 16S ribosomal RNA.</text>
</comment>
<dbReference type="Gene3D" id="3.30.860.10">
    <property type="entry name" value="30s Ribosomal Protein S19, Chain A"/>
    <property type="match status" value="1"/>
</dbReference>
<dbReference type="SUPFAM" id="SSF54570">
    <property type="entry name" value="Ribosomal protein S19"/>
    <property type="match status" value="1"/>
</dbReference>
<dbReference type="InterPro" id="IPR020934">
    <property type="entry name" value="Ribosomal_uS19_CS"/>
</dbReference>
<comment type="caution">
    <text evidence="6">The sequence shown here is derived from an EMBL/GenBank/DDBJ whole genome shotgun (WGS) entry which is preliminary data.</text>
</comment>
<keyword evidence="3 4" id="KW-0687">Ribonucleoprotein</keyword>
<evidence type="ECO:0000256" key="1">
    <source>
        <dbReference type="ARBA" id="ARBA00007345"/>
    </source>
</evidence>
<dbReference type="HAMAP" id="MF_00531">
    <property type="entry name" value="Ribosomal_uS19"/>
    <property type="match status" value="1"/>
</dbReference>
<dbReference type="PRINTS" id="PR00975">
    <property type="entry name" value="RIBOSOMALS19"/>
</dbReference>
<sequence>MKKDTWKGVDEDKAGAIGSVEFMQKITSRNRRTILRLKFNPRLKKLLEKVKAIKAKNPKKVIKTHIREAVILPEWLGLTFGVHNGKEFKKVEITLNKIGKRLGDYSHSTGRVLHSGPGVGATRGSKFVPLK</sequence>
<keyword evidence="4" id="KW-0699">rRNA-binding</keyword>
<reference evidence="6 7" key="1">
    <citation type="submission" date="2019-08" db="EMBL/GenBank/DDBJ databases">
        <authorList>
            <person name="Vazquez-Campos X."/>
        </authorList>
    </citation>
    <scope>NUCLEOTIDE SEQUENCE [LARGE SCALE GENOMIC DNA]</scope>
    <source>
        <strain evidence="6">LFW-283_2</strain>
    </source>
</reference>
<dbReference type="GO" id="GO:0006412">
    <property type="term" value="P:translation"/>
    <property type="evidence" value="ECO:0007669"/>
    <property type="project" value="UniProtKB-UniRule"/>
</dbReference>
<evidence type="ECO:0000313" key="6">
    <source>
        <dbReference type="EMBL" id="VVC02987.1"/>
    </source>
</evidence>
<evidence type="ECO:0000256" key="2">
    <source>
        <dbReference type="ARBA" id="ARBA00022980"/>
    </source>
</evidence>
<organism evidence="6 7">
    <name type="scientific">Candidatus Bilamarchaeum dharawalense</name>
    <dbReference type="NCBI Taxonomy" id="2885759"/>
    <lineage>
        <taxon>Archaea</taxon>
        <taxon>Candidatus Micrarchaeota</taxon>
        <taxon>Candidatus Micrarchaeia</taxon>
        <taxon>Candidatus Anstonellales</taxon>
        <taxon>Candidatus Bilamarchaeaceae</taxon>
        <taxon>Candidatus Bilamarchaeum</taxon>
    </lineage>
</organism>
<comment type="similarity">
    <text evidence="1 4 5">Belongs to the universal ribosomal protein uS19 family.</text>
</comment>
<keyword evidence="2 4" id="KW-0689">Ribosomal protein</keyword>
<dbReference type="EMBL" id="CABMJJ010000004">
    <property type="protein sequence ID" value="VVC02987.1"/>
    <property type="molecule type" value="Genomic_DNA"/>
</dbReference>
<dbReference type="InterPro" id="IPR002222">
    <property type="entry name" value="Ribosomal_uS19"/>
</dbReference>
<dbReference type="PIRSF" id="PIRSF002144">
    <property type="entry name" value="Ribosomal_S19"/>
    <property type="match status" value="1"/>
</dbReference>
<protein>
    <recommendedName>
        <fullName evidence="4">Small ribosomal subunit protein uS19</fullName>
    </recommendedName>
</protein>
<dbReference type="PANTHER" id="PTHR11880">
    <property type="entry name" value="RIBOSOMAL PROTEIN S19P FAMILY MEMBER"/>
    <property type="match status" value="1"/>
</dbReference>
<dbReference type="GO" id="GO:0022627">
    <property type="term" value="C:cytosolic small ribosomal subunit"/>
    <property type="evidence" value="ECO:0007669"/>
    <property type="project" value="TreeGrafter"/>
</dbReference>
<dbReference type="GO" id="GO:0003735">
    <property type="term" value="F:structural constituent of ribosome"/>
    <property type="evidence" value="ECO:0007669"/>
    <property type="project" value="InterPro"/>
</dbReference>
<dbReference type="PANTHER" id="PTHR11880:SF2">
    <property type="entry name" value="SMALL RIBOSOMAL SUBUNIT PROTEIN US19"/>
    <property type="match status" value="1"/>
</dbReference>
<proteinExistence type="inferred from homology"/>
<gene>
    <name evidence="4" type="primary">rps19p</name>
    <name evidence="6" type="ORF">LFW2832_00132</name>
</gene>
<evidence type="ECO:0000256" key="3">
    <source>
        <dbReference type="ARBA" id="ARBA00023274"/>
    </source>
</evidence>
<accession>A0A5E4LQ23</accession>
<evidence type="ECO:0000256" key="4">
    <source>
        <dbReference type="HAMAP-Rule" id="MF_00531"/>
    </source>
</evidence>
<dbReference type="Pfam" id="PF00203">
    <property type="entry name" value="Ribosomal_S19"/>
    <property type="match status" value="1"/>
</dbReference>
<dbReference type="InterPro" id="IPR023575">
    <property type="entry name" value="Ribosomal_uS19_SF"/>
</dbReference>
<dbReference type="PROSITE" id="PS00323">
    <property type="entry name" value="RIBOSOMAL_S19"/>
    <property type="match status" value="1"/>
</dbReference>
<keyword evidence="4" id="KW-0694">RNA-binding</keyword>
<evidence type="ECO:0000313" key="7">
    <source>
        <dbReference type="Proteomes" id="UP000789941"/>
    </source>
</evidence>
<dbReference type="AlphaFoldDB" id="A0A5E4LQ23"/>
<name>A0A5E4LQ23_9ARCH</name>
<dbReference type="GO" id="GO:0019843">
    <property type="term" value="F:rRNA binding"/>
    <property type="evidence" value="ECO:0007669"/>
    <property type="project" value="UniProtKB-UniRule"/>
</dbReference>